<feature type="domain" description="START" evidence="3">
    <location>
        <begin position="31"/>
        <end position="241"/>
    </location>
</feature>
<keyword evidence="2" id="KW-1133">Transmembrane helix</keyword>
<evidence type="ECO:0000256" key="1">
    <source>
        <dbReference type="SAM" id="MobiDB-lite"/>
    </source>
</evidence>
<dbReference type="InterPro" id="IPR023393">
    <property type="entry name" value="START-like_dom_sf"/>
</dbReference>
<feature type="region of interest" description="Disordered" evidence="1">
    <location>
        <begin position="424"/>
        <end position="448"/>
    </location>
</feature>
<feature type="domain" description="START" evidence="3">
    <location>
        <begin position="462"/>
        <end position="642"/>
    </location>
</feature>
<keyword evidence="2" id="KW-0472">Membrane</keyword>
<gene>
    <name evidence="4" type="ORF">DB88DRAFT_543809</name>
</gene>
<dbReference type="PROSITE" id="PS50848">
    <property type="entry name" value="START"/>
    <property type="match status" value="2"/>
</dbReference>
<reference evidence="4" key="1">
    <citation type="submission" date="2023-02" db="EMBL/GenBank/DDBJ databases">
        <title>Identification and recombinant expression of a fungal hydrolase from Papiliotrema laurentii that hydrolyzes apple cutin and clears colloidal polyester polyurethane.</title>
        <authorList>
            <consortium name="DOE Joint Genome Institute"/>
            <person name="Roman V.A."/>
            <person name="Bojanowski C."/>
            <person name="Crable B.R."/>
            <person name="Wagner D.N."/>
            <person name="Hung C.S."/>
            <person name="Nadeau L.J."/>
            <person name="Schratz L."/>
            <person name="Haridas S."/>
            <person name="Pangilinan J."/>
            <person name="Lipzen A."/>
            <person name="Na H."/>
            <person name="Yan M."/>
            <person name="Ng V."/>
            <person name="Grigoriev I.V."/>
            <person name="Spatafora J.W."/>
            <person name="Barlow D."/>
            <person name="Biffinger J."/>
            <person name="Kelley-Loughnane N."/>
            <person name="Varaljay V.A."/>
            <person name="Crookes-Goodson W.J."/>
        </authorList>
    </citation>
    <scope>NUCLEOTIDE SEQUENCE</scope>
    <source>
        <strain evidence="4">5307AH</strain>
    </source>
</reference>
<protein>
    <recommendedName>
        <fullName evidence="3">START domain-containing protein</fullName>
    </recommendedName>
</protein>
<dbReference type="Gene3D" id="3.30.530.20">
    <property type="match status" value="3"/>
</dbReference>
<feature type="compositionally biased region" description="Basic and acidic residues" evidence="1">
    <location>
        <begin position="1388"/>
        <end position="1400"/>
    </location>
</feature>
<dbReference type="InterPro" id="IPR051213">
    <property type="entry name" value="START_lipid_transfer"/>
</dbReference>
<dbReference type="GO" id="GO:0008289">
    <property type="term" value="F:lipid binding"/>
    <property type="evidence" value="ECO:0007669"/>
    <property type="project" value="InterPro"/>
</dbReference>
<evidence type="ECO:0000259" key="3">
    <source>
        <dbReference type="PROSITE" id="PS50848"/>
    </source>
</evidence>
<feature type="compositionally biased region" description="Polar residues" evidence="1">
    <location>
        <begin position="424"/>
        <end position="434"/>
    </location>
</feature>
<dbReference type="GO" id="GO:0005737">
    <property type="term" value="C:cytoplasm"/>
    <property type="evidence" value="ECO:0007669"/>
    <property type="project" value="UniProtKB-ARBA"/>
</dbReference>
<proteinExistence type="predicted"/>
<feature type="region of interest" description="Disordered" evidence="1">
    <location>
        <begin position="1200"/>
        <end position="1223"/>
    </location>
</feature>
<dbReference type="Proteomes" id="UP001182556">
    <property type="component" value="Unassembled WGS sequence"/>
</dbReference>
<feature type="compositionally biased region" description="Polar residues" evidence="1">
    <location>
        <begin position="1200"/>
        <end position="1213"/>
    </location>
</feature>
<name>A0AAD9L9D1_PAPLA</name>
<organism evidence="4 5">
    <name type="scientific">Papiliotrema laurentii</name>
    <name type="common">Cryptococcus laurentii</name>
    <dbReference type="NCBI Taxonomy" id="5418"/>
    <lineage>
        <taxon>Eukaryota</taxon>
        <taxon>Fungi</taxon>
        <taxon>Dikarya</taxon>
        <taxon>Basidiomycota</taxon>
        <taxon>Agaricomycotina</taxon>
        <taxon>Tremellomycetes</taxon>
        <taxon>Tremellales</taxon>
        <taxon>Rhynchogastremaceae</taxon>
        <taxon>Papiliotrema</taxon>
    </lineage>
</organism>
<keyword evidence="5" id="KW-1185">Reference proteome</keyword>
<dbReference type="EMBL" id="JAODAN010000001">
    <property type="protein sequence ID" value="KAK1927397.1"/>
    <property type="molecule type" value="Genomic_DNA"/>
</dbReference>
<dbReference type="PANTHER" id="PTHR19308">
    <property type="entry name" value="PHOSPHATIDYLCHOLINE TRANSFER PROTEIN"/>
    <property type="match status" value="1"/>
</dbReference>
<feature type="region of interest" description="Disordered" evidence="1">
    <location>
        <begin position="1381"/>
        <end position="1410"/>
    </location>
</feature>
<accession>A0AAD9L9D1</accession>
<feature type="compositionally biased region" description="Polar residues" evidence="1">
    <location>
        <begin position="710"/>
        <end position="720"/>
    </location>
</feature>
<dbReference type="SUPFAM" id="SSF55961">
    <property type="entry name" value="Bet v1-like"/>
    <property type="match status" value="3"/>
</dbReference>
<dbReference type="InterPro" id="IPR002913">
    <property type="entry name" value="START_lipid-bd_dom"/>
</dbReference>
<sequence>MRLENLDDGSKLEAAWTEALTSSLTYFRALLSSSTSSSWKPVSVLPLTASTTARDEGLSQSLGSSLGKISASDVTVHRRAAKGGEVFRAVVEVDCGPDVNVDTFRGCLVTPETRSSWDRMVEEAVTLDLLDAHTRVTKTNYRLGWPSSPRDVVTISKTLVDQYTLVDISTSLPRSRHEPAYLRPAPPYVRAHVTLLAWCIQLPNPSSTDTSPPEGKARITCFWSWNPKGAWAVGGGVPQHLPSLMVGLVDYVREGSEKVPLLLSYGPDVSIGSTGYDVARVTLSVGYAIISTGLSGDNEGLRRQVEFGLSSTQSWDVQINVRTQNGEESPSTQWTSFVGQAPAPSSGSSAPKRLILRFAHAQLSSDEELVRVNVSIERTTSSSPCVRINGIPVAVESMEPVPARRPLLDETASASGISLRTFSTMDTLPSQDGSVETERKPSRSSNAEKSIASMIKRNYIYFTSLLQEPEAKWRPVLDSRGVAIHQLDSIDKTLIVFRAEAVFVGVSIWDLFATIASPGARVNWDKTHDEATLLEDVNELTDLWHFKSKAAWPTSARDSVMLRTTYKSPSSVHVFGFSVDNTELFPRIPPSIDPTIIRTQIDLQGWSIESLSPNTTQVTLLEQSDPRGWSNKSSIPQVMMSTLAGIGEFAIKHGAPPIATRLGGARALGSKYDPEKETYRFEYEAAEARRSHSSGTSTAFPLPVAVRSGDGTQSEASSLKSLPGRKTPLNLECEIRCDADQWANNFAIVIDPPHSSISVLKRHRLSQGGGGLWLTIEHDAATLGQDKVIVTVRRGTASTTGKTVVTVNGSKVKVDVEDLHETDVKLLTRQKRLRPSRAPLDQPAALGTLRKKQSQMDLNGPGSPVEQYKANTQSAYSRLALPWTKWYSVAAESTKAAIVPMTAPSQVPTPGTTPIDAAVRALGQLTRMHADRDGESTDPNGWQPVSDRDGLKIEKRTVSHVSETFPVFRAGRILEGFTAEEVSASISTLRKDERFDKPVILQSYGPNITTLHTTAYTTFPFRGRSVLLSSIVARLPDAPPPSPNVTTHASLSTILHASTSSFDPYTLDFNASKYNPSSLPSGTVILEGWILETIDPYSHEQYAIPSTRCMYVSAMDYSGSMPLSVNNMLNASLPRVLLTVESGLKAHGPPSRARNPPTMVMAPDPSTTGPWSLDGVDGERVGVDVRNDEAGFRMTVIVQPTTSPRGSQDNLSPMSPVLRHTESKVSVTSSRSTVIDLAEDIRRGRRDLLVAEVEIGASLAKLGCDVEIFGVSYPASQFSQDGEAVLPFTLPPPTLDLPFKVSIVALAPSVLQSASLEPGQAARHLLRVTLPTSGYEPTVEDPLSSRTPPLPRPRWLLDLLNDGAVVSLSLKQSERSGYRYAGQDVPIEDEKPGRQSKEGKPLPQLVNRSELSARSLERPLAVAKDLLRDVPPPVAAVAKTESTGDAGSIAESPPVVSEQVIPSPEPTVPEPNKRYSFWKYPRLSRFSISAPNSAMGSPTNNPVVLTLAPEEDRTEEPKSIEESVAPAVMGRTDLLRPVISLPGLIVACIVCLLLGSLLRSILSEADFVMYTSADETAQEGIPGQGPWRELRRLAEWRIGWDRDLIVAVARR</sequence>
<feature type="transmembrane region" description="Helical" evidence="2">
    <location>
        <begin position="1539"/>
        <end position="1562"/>
    </location>
</feature>
<keyword evidence="2" id="KW-0812">Transmembrane</keyword>
<comment type="caution">
    <text evidence="4">The sequence shown here is derived from an EMBL/GenBank/DDBJ whole genome shotgun (WGS) entry which is preliminary data.</text>
</comment>
<dbReference type="Pfam" id="PF01852">
    <property type="entry name" value="START"/>
    <property type="match status" value="2"/>
</dbReference>
<evidence type="ECO:0000256" key="2">
    <source>
        <dbReference type="SAM" id="Phobius"/>
    </source>
</evidence>
<evidence type="ECO:0000313" key="5">
    <source>
        <dbReference type="Proteomes" id="UP001182556"/>
    </source>
</evidence>
<feature type="region of interest" description="Disordered" evidence="1">
    <location>
        <begin position="690"/>
        <end position="723"/>
    </location>
</feature>
<feature type="region of interest" description="Disordered" evidence="1">
    <location>
        <begin position="1437"/>
        <end position="1468"/>
    </location>
</feature>
<evidence type="ECO:0000313" key="4">
    <source>
        <dbReference type="EMBL" id="KAK1927397.1"/>
    </source>
</evidence>
<dbReference type="PANTHER" id="PTHR19308:SF54">
    <property type="entry name" value="START DOMAIN-CONTAINING PROTEIN"/>
    <property type="match status" value="1"/>
</dbReference>
<dbReference type="CDD" id="cd00177">
    <property type="entry name" value="START"/>
    <property type="match status" value="1"/>
</dbReference>